<organism evidence="1 2">
    <name type="scientific">Pristionchus fissidentatus</name>
    <dbReference type="NCBI Taxonomy" id="1538716"/>
    <lineage>
        <taxon>Eukaryota</taxon>
        <taxon>Metazoa</taxon>
        <taxon>Ecdysozoa</taxon>
        <taxon>Nematoda</taxon>
        <taxon>Chromadorea</taxon>
        <taxon>Rhabditida</taxon>
        <taxon>Rhabditina</taxon>
        <taxon>Diplogasteromorpha</taxon>
        <taxon>Diplogasteroidea</taxon>
        <taxon>Neodiplogasteridae</taxon>
        <taxon>Pristionchus</taxon>
    </lineage>
</organism>
<name>A0AAV5WL22_9BILA</name>
<accession>A0AAV5WL22</accession>
<dbReference type="Proteomes" id="UP001432322">
    <property type="component" value="Unassembled WGS sequence"/>
</dbReference>
<sequence>NPLLNQLNYFKTVMEKRKAVFRLLRTNDCTTIYNNSDIVVRALYGDSWIPTDAAIINEHDSSVKPTSAGGKYLFIAPFLSNDPMDGSEHVITIPCLTKDNEEIDISFP</sequence>
<dbReference type="AlphaFoldDB" id="A0AAV5WL22"/>
<feature type="non-terminal residue" evidence="1">
    <location>
        <position position="1"/>
    </location>
</feature>
<dbReference type="EMBL" id="BTSY01000006">
    <property type="protein sequence ID" value="GMT31727.1"/>
    <property type="molecule type" value="Genomic_DNA"/>
</dbReference>
<evidence type="ECO:0000313" key="1">
    <source>
        <dbReference type="EMBL" id="GMT31727.1"/>
    </source>
</evidence>
<reference evidence="1" key="1">
    <citation type="submission" date="2023-10" db="EMBL/GenBank/DDBJ databases">
        <title>Genome assembly of Pristionchus species.</title>
        <authorList>
            <person name="Yoshida K."/>
            <person name="Sommer R.J."/>
        </authorList>
    </citation>
    <scope>NUCLEOTIDE SEQUENCE</scope>
    <source>
        <strain evidence="1">RS5133</strain>
    </source>
</reference>
<proteinExistence type="predicted"/>
<gene>
    <name evidence="1" type="ORF">PFISCL1PPCAC_23024</name>
</gene>
<comment type="caution">
    <text evidence="1">The sequence shown here is derived from an EMBL/GenBank/DDBJ whole genome shotgun (WGS) entry which is preliminary data.</text>
</comment>
<evidence type="ECO:0000313" key="2">
    <source>
        <dbReference type="Proteomes" id="UP001432322"/>
    </source>
</evidence>
<protein>
    <submittedName>
        <fullName evidence="1">Uncharacterized protein</fullName>
    </submittedName>
</protein>
<keyword evidence="2" id="KW-1185">Reference proteome</keyword>